<feature type="non-terminal residue" evidence="2">
    <location>
        <position position="182"/>
    </location>
</feature>
<accession>A0A4Y2GGJ5</accession>
<feature type="region of interest" description="Disordered" evidence="1">
    <location>
        <begin position="157"/>
        <end position="182"/>
    </location>
</feature>
<reference evidence="2 3" key="1">
    <citation type="journal article" date="2019" name="Sci. Rep.">
        <title>Orb-weaving spider Araneus ventricosus genome elucidates the spidroin gene catalogue.</title>
        <authorList>
            <person name="Kono N."/>
            <person name="Nakamura H."/>
            <person name="Ohtoshi R."/>
            <person name="Moran D.A.P."/>
            <person name="Shinohara A."/>
            <person name="Yoshida Y."/>
            <person name="Fujiwara M."/>
            <person name="Mori M."/>
            <person name="Tomita M."/>
            <person name="Arakawa K."/>
        </authorList>
    </citation>
    <scope>NUCLEOTIDE SEQUENCE [LARGE SCALE GENOMIC DNA]</scope>
</reference>
<proteinExistence type="predicted"/>
<dbReference type="AlphaFoldDB" id="A0A4Y2GGJ5"/>
<protein>
    <submittedName>
        <fullName evidence="2">Uncharacterized protein</fullName>
    </submittedName>
</protein>
<gene>
    <name evidence="2" type="ORF">AVEN_51713_1</name>
</gene>
<evidence type="ECO:0000313" key="3">
    <source>
        <dbReference type="Proteomes" id="UP000499080"/>
    </source>
</evidence>
<evidence type="ECO:0000256" key="1">
    <source>
        <dbReference type="SAM" id="MobiDB-lite"/>
    </source>
</evidence>
<comment type="caution">
    <text evidence="2">The sequence shown here is derived from an EMBL/GenBank/DDBJ whole genome shotgun (WGS) entry which is preliminary data.</text>
</comment>
<name>A0A4Y2GGJ5_ARAVE</name>
<keyword evidence="3" id="KW-1185">Reference proteome</keyword>
<organism evidence="2 3">
    <name type="scientific">Araneus ventricosus</name>
    <name type="common">Orbweaver spider</name>
    <name type="synonym">Epeira ventricosa</name>
    <dbReference type="NCBI Taxonomy" id="182803"/>
    <lineage>
        <taxon>Eukaryota</taxon>
        <taxon>Metazoa</taxon>
        <taxon>Ecdysozoa</taxon>
        <taxon>Arthropoda</taxon>
        <taxon>Chelicerata</taxon>
        <taxon>Arachnida</taxon>
        <taxon>Araneae</taxon>
        <taxon>Araneomorphae</taxon>
        <taxon>Entelegynae</taxon>
        <taxon>Araneoidea</taxon>
        <taxon>Araneidae</taxon>
        <taxon>Araneus</taxon>
    </lineage>
</organism>
<dbReference type="EMBL" id="BGPR01001372">
    <property type="protein sequence ID" value="GBM52277.1"/>
    <property type="molecule type" value="Genomic_DNA"/>
</dbReference>
<sequence length="182" mass="20111">MEETDKDEVSRNSDFSFRNTLENLLSDLADYSEALCKSVIISERNLETSYSNIFLEGNQISYDNKVVKKPVGGCKKRSATSRKSDRVNDSFSMDKNITVLDLCIRNFQAGNNNNTPRKAMIPNGNIVLGKLCRISDLMISNRAEAIASISNTEFSDEGSVAYTSDTDEDSSSDCNSQTSTTV</sequence>
<evidence type="ECO:0000313" key="2">
    <source>
        <dbReference type="EMBL" id="GBM52277.1"/>
    </source>
</evidence>
<dbReference type="Proteomes" id="UP000499080">
    <property type="component" value="Unassembled WGS sequence"/>
</dbReference>